<dbReference type="OrthoDB" id="370934at2"/>
<dbReference type="InterPro" id="IPR038765">
    <property type="entry name" value="Papain-like_cys_pep_sf"/>
</dbReference>
<evidence type="ECO:0000259" key="2">
    <source>
        <dbReference type="Pfam" id="PF05257"/>
    </source>
</evidence>
<evidence type="ECO:0000313" key="4">
    <source>
        <dbReference type="Proteomes" id="UP000240042"/>
    </source>
</evidence>
<dbReference type="EMBL" id="FOKY01000029">
    <property type="protein sequence ID" value="SFB96220.1"/>
    <property type="molecule type" value="Genomic_DNA"/>
</dbReference>
<reference evidence="4" key="1">
    <citation type="submission" date="2016-10" db="EMBL/GenBank/DDBJ databases">
        <authorList>
            <person name="Varghese N."/>
            <person name="Submissions S."/>
        </authorList>
    </citation>
    <scope>NUCLEOTIDE SEQUENCE [LARGE SCALE GENOMIC DNA]</scope>
    <source>
        <strain evidence="4">ATCC 43811</strain>
    </source>
</reference>
<dbReference type="Pfam" id="PF05257">
    <property type="entry name" value="CHAP"/>
    <property type="match status" value="1"/>
</dbReference>
<keyword evidence="4" id="KW-1185">Reference proteome</keyword>
<accession>A0A1I1FGN7</accession>
<feature type="chain" id="PRO_5015156930" evidence="1">
    <location>
        <begin position="22"/>
        <end position="211"/>
    </location>
</feature>
<dbReference type="SUPFAM" id="SSF54001">
    <property type="entry name" value="Cysteine proteinases"/>
    <property type="match status" value="1"/>
</dbReference>
<sequence>MTKKIISFLVLWGWTFSFSFAGDNAEFYNKLLTQAPHTVGLTKFPRINDKFYRGDCSGFIAFLFHWAGLDFLKLYGIGNNGVAAIWNGLEQRNYIIQSTELQPGDIVFFDNTYDKNRNLRWDDKLTHIGVVESVDELGTATFLHYGSKGVVRARMNLQQPKIHSIREDGKVYVMNDYLRRRSRGEKSSPKHLSGALYKGAARIYLQKKKIS</sequence>
<feature type="domain" description="Peptidase C51" evidence="2">
    <location>
        <begin position="53"/>
        <end position="144"/>
    </location>
</feature>
<dbReference type="Gene3D" id="3.90.1720.10">
    <property type="entry name" value="endopeptidase domain like (from Nostoc punctiforme)"/>
    <property type="match status" value="1"/>
</dbReference>
<name>A0A1I1FGN7_BREAD</name>
<evidence type="ECO:0000256" key="1">
    <source>
        <dbReference type="SAM" id="SignalP"/>
    </source>
</evidence>
<proteinExistence type="predicted"/>
<keyword evidence="1" id="KW-0732">Signal</keyword>
<dbReference type="Proteomes" id="UP000240042">
    <property type="component" value="Unassembled WGS sequence"/>
</dbReference>
<gene>
    <name evidence="3" type="ORF">SAMN02745150_01449</name>
</gene>
<dbReference type="STRING" id="34097.SAMN02745150_01449"/>
<dbReference type="RefSeq" id="WP_092320138.1">
    <property type="nucleotide sequence ID" value="NZ_FOKY01000029.1"/>
</dbReference>
<dbReference type="AlphaFoldDB" id="A0A1I1FGN7"/>
<feature type="signal peptide" evidence="1">
    <location>
        <begin position="1"/>
        <end position="21"/>
    </location>
</feature>
<dbReference type="InterPro" id="IPR007921">
    <property type="entry name" value="CHAP_dom"/>
</dbReference>
<evidence type="ECO:0000313" key="3">
    <source>
        <dbReference type="EMBL" id="SFB96220.1"/>
    </source>
</evidence>
<protein>
    <submittedName>
        <fullName evidence="3">CHAP domain-containing protein</fullName>
    </submittedName>
</protein>
<organism evidence="3 4">
    <name type="scientific">Brevinema andersonii</name>
    <dbReference type="NCBI Taxonomy" id="34097"/>
    <lineage>
        <taxon>Bacteria</taxon>
        <taxon>Pseudomonadati</taxon>
        <taxon>Spirochaetota</taxon>
        <taxon>Spirochaetia</taxon>
        <taxon>Brevinematales</taxon>
        <taxon>Brevinemataceae</taxon>
        <taxon>Brevinema</taxon>
    </lineage>
</organism>